<dbReference type="STRING" id="1754190.A0A1Y2AG54"/>
<gene>
    <name evidence="3" type="ORF">LY90DRAFT_676342</name>
</gene>
<dbReference type="InterPro" id="IPR008984">
    <property type="entry name" value="SMAD_FHA_dom_sf"/>
</dbReference>
<dbReference type="InterPro" id="IPR000253">
    <property type="entry name" value="FHA_dom"/>
</dbReference>
<dbReference type="PANTHER" id="PTHR15715">
    <property type="entry name" value="CENTROSOMAL PROTEIN OF 170 KDA"/>
    <property type="match status" value="1"/>
</dbReference>
<evidence type="ECO:0000259" key="2">
    <source>
        <dbReference type="PROSITE" id="PS50006"/>
    </source>
</evidence>
<feature type="domain" description="FHA" evidence="2">
    <location>
        <begin position="51"/>
        <end position="130"/>
    </location>
</feature>
<dbReference type="SUPFAM" id="SSF49879">
    <property type="entry name" value="SMAD/FHA domain"/>
    <property type="match status" value="1"/>
</dbReference>
<sequence length="427" mass="46815">MSASIISGNPIPTNSINSYPNNSGNGNCNIMLIVLNSSSKKRKIVNLENPIHIGRAVDNAAMTAAASSTSLNGLYNGIEVIASSPFSPQYIYYSSKVVSRNHALLKCENGKFYIKDTGSSSGTFLNGKRLSPQGQESSFFEICNGDIIKLGEDCQVNKILHKCVILKVITSNIGVESSSILDDIDYLDFTLAPEVRASVQDEFDSIWKSLTEGMVSPKDYLVYLKESLLSSNESSEKEKNDFSESELNMPGKQPNSSSEFFPVSNNGSKSNIANSNVSSVSNSNVPTTKNKNSSSYSKKSIETALNELEDLLTDNQKFRVQLSKSNTLNDISLANSSSTSLLANQVTTTSATTTSTSAIKTNTSNEQIQNCIKFIKSNVWKVPEVQQTLIDYVTNGDRQILSYYENLKQFPQVFINITTKYVENNKN</sequence>
<protein>
    <recommendedName>
        <fullName evidence="2">FHA domain-containing protein</fullName>
    </recommendedName>
</protein>
<comment type="caution">
    <text evidence="3">The sequence shown here is derived from an EMBL/GenBank/DDBJ whole genome shotgun (WGS) entry which is preliminary data.</text>
</comment>
<dbReference type="EMBL" id="MCOG01000269">
    <property type="protein sequence ID" value="ORY21270.1"/>
    <property type="molecule type" value="Genomic_DNA"/>
</dbReference>
<name>A0A1Y2AG54_9FUNG</name>
<feature type="compositionally biased region" description="Polar residues" evidence="1">
    <location>
        <begin position="253"/>
        <end position="267"/>
    </location>
</feature>
<dbReference type="Gene3D" id="2.60.200.20">
    <property type="match status" value="1"/>
</dbReference>
<keyword evidence="4" id="KW-1185">Reference proteome</keyword>
<dbReference type="InterPro" id="IPR051176">
    <property type="entry name" value="Cent_Immune-Sig_Mod"/>
</dbReference>
<dbReference type="PROSITE" id="PS50006">
    <property type="entry name" value="FHA_DOMAIN"/>
    <property type="match status" value="1"/>
</dbReference>
<proteinExistence type="predicted"/>
<dbReference type="SMART" id="SM00240">
    <property type="entry name" value="FHA"/>
    <property type="match status" value="1"/>
</dbReference>
<accession>A0A1Y2AG54</accession>
<evidence type="ECO:0000256" key="1">
    <source>
        <dbReference type="SAM" id="MobiDB-lite"/>
    </source>
</evidence>
<reference evidence="3 4" key="1">
    <citation type="submission" date="2016-08" db="EMBL/GenBank/DDBJ databases">
        <title>A Parts List for Fungal Cellulosomes Revealed by Comparative Genomics.</title>
        <authorList>
            <consortium name="DOE Joint Genome Institute"/>
            <person name="Haitjema C.H."/>
            <person name="Gilmore S.P."/>
            <person name="Henske J.K."/>
            <person name="Solomon K.V."/>
            <person name="De Groot R."/>
            <person name="Kuo A."/>
            <person name="Mondo S.J."/>
            <person name="Salamov A.A."/>
            <person name="Labutti K."/>
            <person name="Zhao Z."/>
            <person name="Chiniquy J."/>
            <person name="Barry K."/>
            <person name="Brewer H.M."/>
            <person name="Purvine S.O."/>
            <person name="Wright A.T."/>
            <person name="Boxma B."/>
            <person name="Van Alen T."/>
            <person name="Hackstein J.H."/>
            <person name="Baker S.E."/>
            <person name="Grigoriev I.V."/>
            <person name="O'Malley M.A."/>
        </authorList>
    </citation>
    <scope>NUCLEOTIDE SEQUENCE [LARGE SCALE GENOMIC DNA]</scope>
    <source>
        <strain evidence="3 4">G1</strain>
    </source>
</reference>
<evidence type="ECO:0000313" key="3">
    <source>
        <dbReference type="EMBL" id="ORY21270.1"/>
    </source>
</evidence>
<dbReference type="PANTHER" id="PTHR15715:SF37">
    <property type="entry name" value="LD47843P"/>
    <property type="match status" value="1"/>
</dbReference>
<dbReference type="Pfam" id="PF00498">
    <property type="entry name" value="FHA"/>
    <property type="match status" value="1"/>
</dbReference>
<feature type="region of interest" description="Disordered" evidence="1">
    <location>
        <begin position="234"/>
        <end position="296"/>
    </location>
</feature>
<dbReference type="AlphaFoldDB" id="A0A1Y2AG54"/>
<dbReference type="OrthoDB" id="687730at2759"/>
<evidence type="ECO:0000313" key="4">
    <source>
        <dbReference type="Proteomes" id="UP000193920"/>
    </source>
</evidence>
<feature type="compositionally biased region" description="Low complexity" evidence="1">
    <location>
        <begin position="268"/>
        <end position="296"/>
    </location>
</feature>
<organism evidence="3 4">
    <name type="scientific">Neocallimastix californiae</name>
    <dbReference type="NCBI Taxonomy" id="1754190"/>
    <lineage>
        <taxon>Eukaryota</taxon>
        <taxon>Fungi</taxon>
        <taxon>Fungi incertae sedis</taxon>
        <taxon>Chytridiomycota</taxon>
        <taxon>Chytridiomycota incertae sedis</taxon>
        <taxon>Neocallimastigomycetes</taxon>
        <taxon>Neocallimastigales</taxon>
        <taxon>Neocallimastigaceae</taxon>
        <taxon>Neocallimastix</taxon>
    </lineage>
</organism>
<dbReference type="Proteomes" id="UP000193920">
    <property type="component" value="Unassembled WGS sequence"/>
</dbReference>